<evidence type="ECO:0000313" key="14">
    <source>
        <dbReference type="EMBL" id="MDN4482988.1"/>
    </source>
</evidence>
<evidence type="ECO:0000256" key="11">
    <source>
        <dbReference type="RuleBase" id="RU363032"/>
    </source>
</evidence>
<reference evidence="14 15" key="1">
    <citation type="submission" date="2023-06" db="EMBL/GenBank/DDBJ databases">
        <title>SYSU T0a273.</title>
        <authorList>
            <person name="Gao L."/>
            <person name="Fang B.-Z."/>
            <person name="Li W.-J."/>
        </authorList>
    </citation>
    <scope>NUCLEOTIDE SEQUENCE [LARGE SCALE GENOMIC DNA]</scope>
    <source>
        <strain evidence="14 15">SYSU T0a273</strain>
    </source>
</reference>
<evidence type="ECO:0000259" key="12">
    <source>
        <dbReference type="PROSITE" id="PS50893"/>
    </source>
</evidence>
<dbReference type="InterPro" id="IPR027417">
    <property type="entry name" value="P-loop_NTPase"/>
</dbReference>
<keyword evidence="7" id="KW-0547">Nucleotide-binding</keyword>
<dbReference type="GO" id="GO:0055085">
    <property type="term" value="P:transmembrane transport"/>
    <property type="evidence" value="ECO:0007669"/>
    <property type="project" value="InterPro"/>
</dbReference>
<dbReference type="PANTHER" id="PTHR43297:SF2">
    <property type="entry name" value="DIPEPTIDE TRANSPORT ATP-BINDING PROTEIN DPPD"/>
    <property type="match status" value="1"/>
</dbReference>
<comment type="caution">
    <text evidence="14">The sequence shown here is derived from an EMBL/GenBank/DDBJ whole genome shotgun (WGS) entry which is preliminary data.</text>
</comment>
<evidence type="ECO:0000256" key="3">
    <source>
        <dbReference type="ARBA" id="ARBA00005417"/>
    </source>
</evidence>
<evidence type="ECO:0000256" key="1">
    <source>
        <dbReference type="ARBA" id="ARBA00004141"/>
    </source>
</evidence>
<dbReference type="GO" id="GO:0016887">
    <property type="term" value="F:ATP hydrolysis activity"/>
    <property type="evidence" value="ECO:0007669"/>
    <property type="project" value="InterPro"/>
</dbReference>
<evidence type="ECO:0000256" key="4">
    <source>
        <dbReference type="ARBA" id="ARBA00022448"/>
    </source>
</evidence>
<dbReference type="Pfam" id="PF12911">
    <property type="entry name" value="OppC_N"/>
    <property type="match status" value="1"/>
</dbReference>
<evidence type="ECO:0000256" key="2">
    <source>
        <dbReference type="ARBA" id="ARBA00004202"/>
    </source>
</evidence>
<keyword evidence="6 11" id="KW-0812">Transmembrane</keyword>
<dbReference type="Pfam" id="PF00528">
    <property type="entry name" value="BPD_transp_1"/>
    <property type="match status" value="1"/>
</dbReference>
<dbReference type="PROSITE" id="PS50893">
    <property type="entry name" value="ABC_TRANSPORTER_2"/>
    <property type="match status" value="1"/>
</dbReference>
<evidence type="ECO:0000256" key="10">
    <source>
        <dbReference type="ARBA" id="ARBA00023136"/>
    </source>
</evidence>
<dbReference type="CDD" id="cd03257">
    <property type="entry name" value="ABC_NikE_OppD_transporters"/>
    <property type="match status" value="1"/>
</dbReference>
<dbReference type="PROSITE" id="PS50928">
    <property type="entry name" value="ABC_TM1"/>
    <property type="match status" value="1"/>
</dbReference>
<keyword evidence="4 11" id="KW-0813">Transport</keyword>
<dbReference type="InterPro" id="IPR003593">
    <property type="entry name" value="AAA+_ATPase"/>
</dbReference>
<evidence type="ECO:0000256" key="9">
    <source>
        <dbReference type="ARBA" id="ARBA00022989"/>
    </source>
</evidence>
<keyword evidence="5" id="KW-1003">Cell membrane</keyword>
<comment type="similarity">
    <text evidence="11">Belongs to the binding-protein-dependent transport system permease family.</text>
</comment>
<keyword evidence="9 11" id="KW-1133">Transmembrane helix</keyword>
<comment type="subcellular location">
    <subcellularLocation>
        <location evidence="11">Cell membrane</location>
        <topology evidence="11">Multi-pass membrane protein</topology>
    </subcellularLocation>
    <subcellularLocation>
        <location evidence="2">Cell membrane</location>
        <topology evidence="2">Peripheral membrane protein</topology>
    </subcellularLocation>
    <subcellularLocation>
        <location evidence="1">Membrane</location>
        <topology evidence="1">Multi-pass membrane protein</topology>
    </subcellularLocation>
</comment>
<dbReference type="GO" id="GO:0005886">
    <property type="term" value="C:plasma membrane"/>
    <property type="evidence" value="ECO:0007669"/>
    <property type="project" value="UniProtKB-SubCell"/>
</dbReference>
<dbReference type="FunFam" id="3.40.50.300:FF:000016">
    <property type="entry name" value="Oligopeptide ABC transporter ATP-binding component"/>
    <property type="match status" value="1"/>
</dbReference>
<dbReference type="Gene3D" id="1.10.3720.10">
    <property type="entry name" value="MetI-like"/>
    <property type="match status" value="1"/>
</dbReference>
<evidence type="ECO:0000256" key="7">
    <source>
        <dbReference type="ARBA" id="ARBA00022741"/>
    </source>
</evidence>
<evidence type="ECO:0000256" key="5">
    <source>
        <dbReference type="ARBA" id="ARBA00022475"/>
    </source>
</evidence>
<dbReference type="InterPro" id="IPR003439">
    <property type="entry name" value="ABC_transporter-like_ATP-bd"/>
</dbReference>
<dbReference type="NCBIfam" id="TIGR01727">
    <property type="entry name" value="oligo_HPY"/>
    <property type="match status" value="1"/>
</dbReference>
<dbReference type="SMART" id="SM00382">
    <property type="entry name" value="AAA"/>
    <property type="match status" value="1"/>
</dbReference>
<name>A0AB35MGZ9_9MICO</name>
<dbReference type="CDD" id="cd06261">
    <property type="entry name" value="TM_PBP2"/>
    <property type="match status" value="1"/>
</dbReference>
<feature type="transmembrane region" description="Helical" evidence="11">
    <location>
        <begin position="98"/>
        <end position="122"/>
    </location>
</feature>
<dbReference type="EMBL" id="JAUHQB010000003">
    <property type="protein sequence ID" value="MDN4482988.1"/>
    <property type="molecule type" value="Genomic_DNA"/>
</dbReference>
<dbReference type="RefSeq" id="WP_301159965.1">
    <property type="nucleotide sequence ID" value="NZ_JAUHQB010000003.1"/>
</dbReference>
<dbReference type="PROSITE" id="PS00211">
    <property type="entry name" value="ABC_TRANSPORTER_1"/>
    <property type="match status" value="1"/>
</dbReference>
<dbReference type="Proteomes" id="UP001172756">
    <property type="component" value="Unassembled WGS sequence"/>
</dbReference>
<feature type="domain" description="ABC transmembrane type-1" evidence="13">
    <location>
        <begin position="95"/>
        <end position="284"/>
    </location>
</feature>
<keyword evidence="8" id="KW-0067">ATP-binding</keyword>
<dbReference type="InterPro" id="IPR025966">
    <property type="entry name" value="OppC_N"/>
</dbReference>
<feature type="transmembrane region" description="Helical" evidence="11">
    <location>
        <begin position="33"/>
        <end position="56"/>
    </location>
</feature>
<dbReference type="PANTHER" id="PTHR43297">
    <property type="entry name" value="OLIGOPEPTIDE TRANSPORT ATP-BINDING PROTEIN APPD"/>
    <property type="match status" value="1"/>
</dbReference>
<dbReference type="SUPFAM" id="SSF52540">
    <property type="entry name" value="P-loop containing nucleoside triphosphate hydrolases"/>
    <property type="match status" value="1"/>
</dbReference>
<feature type="domain" description="ABC transporter" evidence="12">
    <location>
        <begin position="340"/>
        <end position="589"/>
    </location>
</feature>
<accession>A0AB35MGZ9</accession>
<proteinExistence type="inferred from homology"/>
<dbReference type="InterPro" id="IPR013563">
    <property type="entry name" value="Oligopep_ABC_C"/>
</dbReference>
<organism evidence="14 15">
    <name type="scientific">Demequina lignilytica</name>
    <dbReference type="NCBI Taxonomy" id="3051663"/>
    <lineage>
        <taxon>Bacteria</taxon>
        <taxon>Bacillati</taxon>
        <taxon>Actinomycetota</taxon>
        <taxon>Actinomycetes</taxon>
        <taxon>Micrococcales</taxon>
        <taxon>Demequinaceae</taxon>
        <taxon>Demequina</taxon>
    </lineage>
</organism>
<dbReference type="AlphaFoldDB" id="A0AB35MGZ9"/>
<dbReference type="Gene3D" id="3.40.50.300">
    <property type="entry name" value="P-loop containing nucleotide triphosphate hydrolases"/>
    <property type="match status" value="1"/>
</dbReference>
<dbReference type="InterPro" id="IPR035906">
    <property type="entry name" value="MetI-like_sf"/>
</dbReference>
<evidence type="ECO:0000259" key="13">
    <source>
        <dbReference type="PROSITE" id="PS50928"/>
    </source>
</evidence>
<dbReference type="InterPro" id="IPR000515">
    <property type="entry name" value="MetI-like"/>
</dbReference>
<evidence type="ECO:0000313" key="15">
    <source>
        <dbReference type="Proteomes" id="UP001172756"/>
    </source>
</evidence>
<dbReference type="Pfam" id="PF00005">
    <property type="entry name" value="ABC_tran"/>
    <property type="match status" value="1"/>
</dbReference>
<sequence>MTVPTVGAPAASSPTARQAAGPRQLWGRLRHQPLTLVSAIVVLGVAVVAAVAPLLAPYAPDDTDFTAVFSPPTADHLLGTDDLGRDILSQLIFAARTAMVVAGGSVLVAMLIGVPFGLILGYKGGWYDRIGSRGMDVADALPGIMIGFVVIAILGRGMLILIFAIGLIFSMNFARVVRAITLTERKKLYVESARVSGLSHRQVIFGQVLPNLAGPLAVQGAVFLGNAIKVEAALSFLGLGLPDDQPSWGGMLRFAAEHQADHPLMAIPPGVAIVVTVLAFNLLGDGINDALSGRRRTRRKARKAQRLTLAAVQAARATSLAEHDARVATAVAERDVVLDLRGVSVALDRPAGEAVPLLDDVHLTVRRGEVLGLLGESGSGKSMLARATLGMLPAGVRLEGGRVLLDGTDLTAMSDKQVRAIRGSRLAVVFQNPQSNLSPVHTVGRQLTDPIRAHHGVSKRDARARAAELLELVGVDDVQRRLDQYPHEFSGGMAQRVAIAIAIAGDPDVLILDEATSALDVTTQSQVLDLVLDLRERLGMAVIAITHDLGVVAETCDRVAVMYAGQIVEKGAIDAVFDRPRHPYTAALLAAHPAIDRDVDRLPTIPGRVPLAGEWPLGCHFAGRCAFATERCLEAPVALTEDVRCVRTDEVVLEGAHHD</sequence>
<protein>
    <submittedName>
        <fullName evidence="14">Dipeptide/oligopeptide/nickel ABC transporter permease/ATP-binding protein</fullName>
    </submittedName>
</protein>
<keyword evidence="10 11" id="KW-0472">Membrane</keyword>
<dbReference type="InterPro" id="IPR050388">
    <property type="entry name" value="ABC_Ni/Peptide_Import"/>
</dbReference>
<dbReference type="SUPFAM" id="SSF161098">
    <property type="entry name" value="MetI-like"/>
    <property type="match status" value="1"/>
</dbReference>
<dbReference type="GO" id="GO:0015833">
    <property type="term" value="P:peptide transport"/>
    <property type="evidence" value="ECO:0007669"/>
    <property type="project" value="InterPro"/>
</dbReference>
<dbReference type="InterPro" id="IPR017871">
    <property type="entry name" value="ABC_transporter-like_CS"/>
</dbReference>
<dbReference type="Pfam" id="PF08352">
    <property type="entry name" value="oligo_HPY"/>
    <property type="match status" value="1"/>
</dbReference>
<gene>
    <name evidence="14" type="ORF">QQ002_05465</name>
</gene>
<dbReference type="GO" id="GO:0005524">
    <property type="term" value="F:ATP binding"/>
    <property type="evidence" value="ECO:0007669"/>
    <property type="project" value="UniProtKB-KW"/>
</dbReference>
<evidence type="ECO:0000256" key="8">
    <source>
        <dbReference type="ARBA" id="ARBA00022840"/>
    </source>
</evidence>
<evidence type="ECO:0000256" key="6">
    <source>
        <dbReference type="ARBA" id="ARBA00022692"/>
    </source>
</evidence>
<comment type="similarity">
    <text evidence="3">Belongs to the ABC transporter superfamily.</text>
</comment>
<feature type="transmembrane region" description="Helical" evidence="11">
    <location>
        <begin position="143"/>
        <end position="169"/>
    </location>
</feature>